<comment type="catalytic activity">
    <reaction evidence="13">
        <text>6 Fe(III)-[cytochrome c] + NH4(+) + 2 H2O = 6 Fe(II)-[cytochrome c] + nitrite + 8 H(+)</text>
        <dbReference type="Rhea" id="RHEA:13089"/>
        <dbReference type="Rhea" id="RHEA-COMP:10350"/>
        <dbReference type="Rhea" id="RHEA-COMP:14399"/>
        <dbReference type="ChEBI" id="CHEBI:15377"/>
        <dbReference type="ChEBI" id="CHEBI:15378"/>
        <dbReference type="ChEBI" id="CHEBI:16301"/>
        <dbReference type="ChEBI" id="CHEBI:28938"/>
        <dbReference type="ChEBI" id="CHEBI:29033"/>
        <dbReference type="ChEBI" id="CHEBI:29034"/>
        <dbReference type="EC" id="1.7.2.2"/>
    </reaction>
</comment>
<evidence type="ECO:0000256" key="8">
    <source>
        <dbReference type="ARBA" id="ARBA00022729"/>
    </source>
</evidence>
<keyword evidence="6" id="KW-0349">Heme</keyword>
<comment type="subcellular location">
    <subcellularLocation>
        <location evidence="2">Cell envelope</location>
    </subcellularLocation>
</comment>
<evidence type="ECO:0000256" key="3">
    <source>
        <dbReference type="ARBA" id="ARBA00009288"/>
    </source>
</evidence>
<dbReference type="PANTHER" id="PTHR30633">
    <property type="entry name" value="CYTOCHROME C-552 RESPIRATORY NITRITE REDUCTASE"/>
    <property type="match status" value="1"/>
</dbReference>
<evidence type="ECO:0000256" key="12">
    <source>
        <dbReference type="ARBA" id="ARBA00023004"/>
    </source>
</evidence>
<keyword evidence="10" id="KW-0249">Electron transport</keyword>
<dbReference type="GO" id="GO:0046872">
    <property type="term" value="F:metal ion binding"/>
    <property type="evidence" value="ECO:0007669"/>
    <property type="project" value="UniProtKB-KW"/>
</dbReference>
<feature type="domain" description="Tetrahaem cytochrome" evidence="15">
    <location>
        <begin position="246"/>
        <end position="349"/>
    </location>
</feature>
<dbReference type="InterPro" id="IPR012286">
    <property type="entry name" value="Tetrahaem_cytochrome"/>
</dbReference>
<accession>A0A6S6S4C0</accession>
<dbReference type="GO" id="GO:0020037">
    <property type="term" value="F:heme binding"/>
    <property type="evidence" value="ECO:0007669"/>
    <property type="project" value="TreeGrafter"/>
</dbReference>
<comment type="cofactor">
    <cofactor evidence="1">
        <name>heme c</name>
        <dbReference type="ChEBI" id="CHEBI:61717"/>
    </cofactor>
</comment>
<keyword evidence="14" id="KW-1133">Transmembrane helix</keyword>
<evidence type="ECO:0000256" key="9">
    <source>
        <dbReference type="ARBA" id="ARBA00022837"/>
    </source>
</evidence>
<dbReference type="InterPro" id="IPR003321">
    <property type="entry name" value="Cyt_c552"/>
</dbReference>
<dbReference type="EMBL" id="CACVAY010000003">
    <property type="protein sequence ID" value="CAA6800244.1"/>
    <property type="molecule type" value="Genomic_DNA"/>
</dbReference>
<keyword evidence="11" id="KW-0560">Oxidoreductase</keyword>
<dbReference type="Gene3D" id="3.90.10.10">
    <property type="entry name" value="Cytochrome C3"/>
    <property type="match status" value="1"/>
</dbReference>
<dbReference type="SUPFAM" id="SSF48695">
    <property type="entry name" value="Multiheme cytochromes"/>
    <property type="match status" value="1"/>
</dbReference>
<evidence type="ECO:0000256" key="7">
    <source>
        <dbReference type="ARBA" id="ARBA00022723"/>
    </source>
</evidence>
<evidence type="ECO:0000256" key="2">
    <source>
        <dbReference type="ARBA" id="ARBA00004196"/>
    </source>
</evidence>
<evidence type="ECO:0000313" key="16">
    <source>
        <dbReference type="EMBL" id="CAA6800244.1"/>
    </source>
</evidence>
<dbReference type="Gene3D" id="1.10.1130.10">
    <property type="entry name" value="Flavocytochrome C3, Chain A"/>
    <property type="match status" value="1"/>
</dbReference>
<keyword evidence="12" id="KW-0408">Iron</keyword>
<evidence type="ECO:0000256" key="5">
    <source>
        <dbReference type="ARBA" id="ARBA00022448"/>
    </source>
</evidence>
<keyword evidence="8" id="KW-0732">Signal</keyword>
<keyword evidence="9" id="KW-0106">Calcium</keyword>
<protein>
    <recommendedName>
        <fullName evidence="4">nitrite reductase (cytochrome; ammonia-forming)</fullName>
        <ecNumber evidence="4">1.7.2.2</ecNumber>
    </recommendedName>
</protein>
<evidence type="ECO:0000259" key="15">
    <source>
        <dbReference type="Pfam" id="PF14537"/>
    </source>
</evidence>
<keyword evidence="14" id="KW-0812">Transmembrane</keyword>
<dbReference type="InterPro" id="IPR036280">
    <property type="entry name" value="Multihaem_cyt_sf"/>
</dbReference>
<sequence>MVASKRHSLYFWLIWLVISIVIASYLVYAMKSIEAGQFGPATIFLPGETTSGHHQIEENCAVCHLASFGGEALLQDACTKCHAEELERIEDSHPLKKFVDPRNADTLAKLDARFCVTCHVEHRPEMTKAMGVTLPENFCFQCHEKVGENRPSHQQLDFNSCANSGCHNFHDNRALYEDFLLKHAEKPRHLPRQQVESRNLMEFFSMTALYPSTEYPFKPLSLVQADAPLAHGSDHQINSDWLASKHAQGGVNCSACHTQTNTSTNGKEWLDKPDHTQCKGCHIGETASFSSGKHGMRLAADMSLMSPSLARQPMKAESHSELVNCHSCHSDHRYDTKYAAVDACLECHDDEHSRHYLTSPHGKLWQQEVESQAAPGSGVSCATCHMPRVWHENAEEVERILVDHNQNNTLRPNTKMLRPVCMQCHGLGFSIDALADPSLIKNNFKGLPSVHVESIDMAVEADRLHRLKRLNKTSP</sequence>
<gene>
    <name evidence="16" type="ORF">HELGO_WM28154</name>
</gene>
<dbReference type="GO" id="GO:0030288">
    <property type="term" value="C:outer membrane-bounded periplasmic space"/>
    <property type="evidence" value="ECO:0007669"/>
    <property type="project" value="TreeGrafter"/>
</dbReference>
<dbReference type="EC" id="1.7.2.2" evidence="4"/>
<evidence type="ECO:0000256" key="13">
    <source>
        <dbReference type="ARBA" id="ARBA00049131"/>
    </source>
</evidence>
<dbReference type="PANTHER" id="PTHR30633:SF0">
    <property type="entry name" value="CYTOCHROME C-552"/>
    <property type="match status" value="1"/>
</dbReference>
<dbReference type="Pfam" id="PF14537">
    <property type="entry name" value="Cytochrom_c3_2"/>
    <property type="match status" value="1"/>
</dbReference>
<evidence type="ECO:0000256" key="4">
    <source>
        <dbReference type="ARBA" id="ARBA00011887"/>
    </source>
</evidence>
<evidence type="ECO:0000256" key="11">
    <source>
        <dbReference type="ARBA" id="ARBA00023002"/>
    </source>
</evidence>
<dbReference type="AlphaFoldDB" id="A0A6S6S4C0"/>
<dbReference type="GO" id="GO:0019645">
    <property type="term" value="P:anaerobic electron transport chain"/>
    <property type="evidence" value="ECO:0007669"/>
    <property type="project" value="TreeGrafter"/>
</dbReference>
<proteinExistence type="inferred from homology"/>
<name>A0A6S6S4C0_9GAMM</name>
<keyword evidence="5" id="KW-0813">Transport</keyword>
<organism evidence="16">
    <name type="scientific">uncultured Thiotrichaceae bacterium</name>
    <dbReference type="NCBI Taxonomy" id="298394"/>
    <lineage>
        <taxon>Bacteria</taxon>
        <taxon>Pseudomonadati</taxon>
        <taxon>Pseudomonadota</taxon>
        <taxon>Gammaproteobacteria</taxon>
        <taxon>Thiotrichales</taxon>
        <taxon>Thiotrichaceae</taxon>
        <taxon>environmental samples</taxon>
    </lineage>
</organism>
<evidence type="ECO:0000256" key="14">
    <source>
        <dbReference type="SAM" id="Phobius"/>
    </source>
</evidence>
<evidence type="ECO:0000256" key="1">
    <source>
        <dbReference type="ARBA" id="ARBA00001926"/>
    </source>
</evidence>
<comment type="similarity">
    <text evidence="3">Belongs to the cytochrome c-552 family.</text>
</comment>
<feature type="transmembrane region" description="Helical" evidence="14">
    <location>
        <begin position="9"/>
        <end position="28"/>
    </location>
</feature>
<evidence type="ECO:0000256" key="6">
    <source>
        <dbReference type="ARBA" id="ARBA00022617"/>
    </source>
</evidence>
<evidence type="ECO:0000256" key="10">
    <source>
        <dbReference type="ARBA" id="ARBA00022982"/>
    </source>
</evidence>
<reference evidence="16" key="1">
    <citation type="submission" date="2020-01" db="EMBL/GenBank/DDBJ databases">
        <authorList>
            <person name="Meier V. D."/>
            <person name="Meier V D."/>
        </authorList>
    </citation>
    <scope>NUCLEOTIDE SEQUENCE</scope>
    <source>
        <strain evidence="16">HLG_WM_MAG_07</strain>
    </source>
</reference>
<keyword evidence="14" id="KW-0472">Membrane</keyword>
<keyword evidence="7" id="KW-0479">Metal-binding</keyword>
<dbReference type="GO" id="GO:0042279">
    <property type="term" value="F:nitrite reductase (cytochrome, ammonia-forming) activity"/>
    <property type="evidence" value="ECO:0007669"/>
    <property type="project" value="UniProtKB-EC"/>
</dbReference>